<name>A0AC59EWZ2_9VIRU</name>
<evidence type="ECO:0000313" key="2">
    <source>
        <dbReference type="Proteomes" id="UP000204225"/>
    </source>
</evidence>
<accession>A0AC59EWZ2</accession>
<keyword evidence="2" id="KW-1185">Reference proteome</keyword>
<reference evidence="1 2" key="1">
    <citation type="journal article" date="2013" name="Proc. Natl. Acad. Sci. U.S.A.">
        <title>Genome of Phaeocystis globosa virus PgV-16T highlights the common ancestry of the largest known DNA viruses infecting eukaryotes.</title>
        <authorList>
            <person name="Santini S."/>
            <person name="Jeudy S."/>
            <person name="Bartoli J."/>
            <person name="Poirot O."/>
            <person name="Lescot M."/>
            <person name="Abergel C."/>
            <person name="Barbe V."/>
            <person name="Wommack K.E."/>
            <person name="Noordeloos A.A."/>
            <person name="Brussaard C.P."/>
            <person name="Claverie J.M."/>
        </authorList>
    </citation>
    <scope>NUCLEOTIDE SEQUENCE [LARGE SCALE GENOMIC DNA]</scope>
    <source>
        <strain evidence="1 2">16T</strain>
    </source>
</reference>
<proteinExistence type="predicted"/>
<protein>
    <submittedName>
        <fullName evidence="1">Uncharacterized protein</fullName>
    </submittedName>
</protein>
<organism evidence="1 2">
    <name type="scientific">Phaeocystis globosa virus PgV-16T</name>
    <dbReference type="NCBI Taxonomy" id="3071227"/>
    <lineage>
        <taxon>Viruses</taxon>
        <taxon>Varidnaviria</taxon>
        <taxon>Bamfordvirae</taxon>
        <taxon>Nucleocytoviricota</taxon>
        <taxon>Megaviricetes</taxon>
        <taxon>Imitervirales</taxon>
        <taxon>Mesomimiviridae</taxon>
        <taxon>Tethysvirus</taxon>
        <taxon>Tethysvirus hollandense</taxon>
    </lineage>
</organism>
<gene>
    <name evidence="1" type="ORF">PGCG_00156</name>
</gene>
<dbReference type="EMBL" id="KC662249">
    <property type="protein sequence ID" value="AGM15467.1"/>
    <property type="molecule type" value="Genomic_DNA"/>
</dbReference>
<sequence length="356" mass="42442">MNNTTEMKPKYVMNEALKEYKIIYGNRTYIFNSELYYKIFNYDKGFKIYNIDDDYPAYKNNNKYFNLLDFAYGVKKEDFNFKFVNGNKYDLRDENVILENIGFETALKGFDVIKHIYKGTLVDGGKYSREIKNPICEILNEKNEIEYLMLCNQDILCKMCPRSYQAIRDFEKKHNYERPIIWTYQGSKHILGNNNLYIHQVIKDCCGNETTEIRIDHKDLNTLNNRFDNLYIHQVIKDCCGNETTEIGIDHEDLNTLNNRFDNLYIHQVIKDCCGNETTEIGIDHEDLNTLNNRFDNLYIHQVIKDCCGNEKNEVEYLMFCNQGKLCPLSYQAIRDFEKKHNYDRPINWTYNEKTR</sequence>
<evidence type="ECO:0000313" key="1">
    <source>
        <dbReference type="EMBL" id="AGM15467.1"/>
    </source>
</evidence>
<dbReference type="Proteomes" id="UP000204225">
    <property type="component" value="Segment"/>
</dbReference>